<dbReference type="AlphaFoldDB" id="A0A2W4UG66"/>
<organism evidence="1 2">
    <name type="scientific">Leptolyngbya foveolarum</name>
    <dbReference type="NCBI Taxonomy" id="47253"/>
    <lineage>
        <taxon>Bacteria</taxon>
        <taxon>Bacillati</taxon>
        <taxon>Cyanobacteriota</taxon>
        <taxon>Cyanophyceae</taxon>
        <taxon>Leptolyngbyales</taxon>
        <taxon>Leptolyngbyaceae</taxon>
        <taxon>Leptolyngbya group</taxon>
        <taxon>Leptolyngbya</taxon>
    </lineage>
</organism>
<sequence>SGFQSLTYQAISANEIALHMFLATELLSLQRQLSQWKLRWSELWNSEPERQQIADTALHWGEQLQGQLK</sequence>
<accession>A0A2W4UG66</accession>
<evidence type="ECO:0000313" key="2">
    <source>
        <dbReference type="Proteomes" id="UP000249354"/>
    </source>
</evidence>
<dbReference type="EMBL" id="QBMC01000057">
    <property type="protein sequence ID" value="PZO18267.1"/>
    <property type="molecule type" value="Genomic_DNA"/>
</dbReference>
<comment type="caution">
    <text evidence="1">The sequence shown here is derived from an EMBL/GenBank/DDBJ whole genome shotgun (WGS) entry which is preliminary data.</text>
</comment>
<proteinExistence type="predicted"/>
<dbReference type="Proteomes" id="UP000249354">
    <property type="component" value="Unassembled WGS sequence"/>
</dbReference>
<evidence type="ECO:0000313" key="1">
    <source>
        <dbReference type="EMBL" id="PZO18267.1"/>
    </source>
</evidence>
<reference evidence="1 2" key="2">
    <citation type="submission" date="2018-06" db="EMBL/GenBank/DDBJ databases">
        <title>Metagenomic assembly of (sub)arctic Cyanobacteria and their associated microbiome from non-axenic cultures.</title>
        <authorList>
            <person name="Baurain D."/>
        </authorList>
    </citation>
    <scope>NUCLEOTIDE SEQUENCE [LARGE SCALE GENOMIC DNA]</scope>
    <source>
        <strain evidence="1">ULC129bin1</strain>
    </source>
</reference>
<reference evidence="2" key="1">
    <citation type="submission" date="2018-04" db="EMBL/GenBank/DDBJ databases">
        <authorList>
            <person name="Cornet L."/>
        </authorList>
    </citation>
    <scope>NUCLEOTIDE SEQUENCE [LARGE SCALE GENOMIC DNA]</scope>
</reference>
<gene>
    <name evidence="1" type="ORF">DCF25_10115</name>
</gene>
<feature type="non-terminal residue" evidence="1">
    <location>
        <position position="1"/>
    </location>
</feature>
<name>A0A2W4UG66_9CYAN</name>
<protein>
    <submittedName>
        <fullName evidence="1">Uncharacterized protein</fullName>
    </submittedName>
</protein>